<comment type="caution">
    <text evidence="5">The sequence shown here is derived from an EMBL/GenBank/DDBJ whole genome shotgun (WGS) entry which is preliminary data.</text>
</comment>
<keyword evidence="2" id="KW-0560">Oxidoreductase</keyword>
<sequence length="84" mass="9053">LDMDTIVGSIERTNKVVIVHQAVQFMGFGAELTAQIQEKAFDLLDAPIVRVAAPNVPPPSSPVLEKAFLPNEKDIISAVEKILG</sequence>
<dbReference type="Proteomes" id="UP000885660">
    <property type="component" value="Unassembled WGS sequence"/>
</dbReference>
<accession>A0A7V0QST2</accession>
<evidence type="ECO:0000256" key="3">
    <source>
        <dbReference type="ARBA" id="ARBA00023052"/>
    </source>
</evidence>
<dbReference type="PANTHER" id="PTHR43257">
    <property type="entry name" value="PYRUVATE DEHYDROGENASE E1 COMPONENT BETA SUBUNIT"/>
    <property type="match status" value="1"/>
</dbReference>
<dbReference type="GO" id="GO:0016491">
    <property type="term" value="F:oxidoreductase activity"/>
    <property type="evidence" value="ECO:0007669"/>
    <property type="project" value="UniProtKB-KW"/>
</dbReference>
<evidence type="ECO:0000259" key="4">
    <source>
        <dbReference type="Pfam" id="PF02780"/>
    </source>
</evidence>
<protein>
    <submittedName>
        <fullName evidence="5">Alpha-ketoacid dehydrogenase subunit beta</fullName>
    </submittedName>
</protein>
<organism evidence="5">
    <name type="scientific">Aerophobetes bacterium</name>
    <dbReference type="NCBI Taxonomy" id="2030807"/>
    <lineage>
        <taxon>Bacteria</taxon>
        <taxon>Candidatus Aerophobota</taxon>
    </lineage>
</organism>
<gene>
    <name evidence="5" type="ORF">ENG47_07310</name>
</gene>
<evidence type="ECO:0000313" key="5">
    <source>
        <dbReference type="EMBL" id="HDN85542.1"/>
    </source>
</evidence>
<feature type="non-terminal residue" evidence="5">
    <location>
        <position position="1"/>
    </location>
</feature>
<dbReference type="Pfam" id="PF02780">
    <property type="entry name" value="Transketolase_C"/>
    <property type="match status" value="1"/>
</dbReference>
<dbReference type="AlphaFoldDB" id="A0A7V0QST2"/>
<evidence type="ECO:0000256" key="1">
    <source>
        <dbReference type="ARBA" id="ARBA00001964"/>
    </source>
</evidence>
<dbReference type="PANTHER" id="PTHR43257:SF2">
    <property type="entry name" value="PYRUVATE DEHYDROGENASE E1 COMPONENT SUBUNIT BETA"/>
    <property type="match status" value="1"/>
</dbReference>
<evidence type="ECO:0000256" key="2">
    <source>
        <dbReference type="ARBA" id="ARBA00023002"/>
    </source>
</evidence>
<dbReference type="InterPro" id="IPR009014">
    <property type="entry name" value="Transketo_C/PFOR_II"/>
</dbReference>
<reference evidence="5" key="1">
    <citation type="journal article" date="2020" name="mSystems">
        <title>Genome- and Community-Level Interaction Insights into Carbon Utilization and Element Cycling Functions of Hydrothermarchaeota in Hydrothermal Sediment.</title>
        <authorList>
            <person name="Zhou Z."/>
            <person name="Liu Y."/>
            <person name="Xu W."/>
            <person name="Pan J."/>
            <person name="Luo Z.H."/>
            <person name="Li M."/>
        </authorList>
    </citation>
    <scope>NUCLEOTIDE SEQUENCE [LARGE SCALE GENOMIC DNA]</scope>
    <source>
        <strain evidence="5">HyVt-219</strain>
    </source>
</reference>
<proteinExistence type="predicted"/>
<feature type="domain" description="Transketolase C-terminal" evidence="4">
    <location>
        <begin position="1"/>
        <end position="75"/>
    </location>
</feature>
<dbReference type="InterPro" id="IPR033248">
    <property type="entry name" value="Transketolase_C"/>
</dbReference>
<keyword evidence="3" id="KW-0786">Thiamine pyrophosphate</keyword>
<name>A0A7V0QST2_UNCAE</name>
<comment type="cofactor">
    <cofactor evidence="1">
        <name>thiamine diphosphate</name>
        <dbReference type="ChEBI" id="CHEBI:58937"/>
    </cofactor>
</comment>
<dbReference type="Gene3D" id="3.40.50.920">
    <property type="match status" value="1"/>
</dbReference>
<dbReference type="EMBL" id="DRBC01000444">
    <property type="protein sequence ID" value="HDN85542.1"/>
    <property type="molecule type" value="Genomic_DNA"/>
</dbReference>
<dbReference type="SUPFAM" id="SSF52922">
    <property type="entry name" value="TK C-terminal domain-like"/>
    <property type="match status" value="1"/>
</dbReference>